<evidence type="ECO:0000256" key="7">
    <source>
        <dbReference type="ARBA" id="ARBA00023136"/>
    </source>
</evidence>
<dbReference type="STRING" id="543379.A0A232FLC2"/>
<evidence type="ECO:0000256" key="8">
    <source>
        <dbReference type="ARBA" id="ARBA00023170"/>
    </source>
</evidence>
<keyword evidence="8" id="KW-0675">Receptor</keyword>
<evidence type="ECO:0000256" key="1">
    <source>
        <dbReference type="ARBA" id="ARBA00004651"/>
    </source>
</evidence>
<dbReference type="GO" id="GO:0005886">
    <property type="term" value="C:plasma membrane"/>
    <property type="evidence" value="ECO:0007669"/>
    <property type="project" value="UniProtKB-SubCell"/>
</dbReference>
<evidence type="ECO:0000256" key="9">
    <source>
        <dbReference type="ARBA" id="ARBA00023224"/>
    </source>
</evidence>
<evidence type="ECO:0000313" key="11">
    <source>
        <dbReference type="EMBL" id="OXU31544.1"/>
    </source>
</evidence>
<comment type="caution">
    <text evidence="11">The sequence shown here is derived from an EMBL/GenBank/DDBJ whole genome shotgun (WGS) entry which is preliminary data.</text>
</comment>
<dbReference type="InterPro" id="IPR004117">
    <property type="entry name" value="7tm6_olfct_rcpt"/>
</dbReference>
<name>A0A232FLC2_9HYME</name>
<dbReference type="GO" id="GO:0005549">
    <property type="term" value="F:odorant binding"/>
    <property type="evidence" value="ECO:0007669"/>
    <property type="project" value="InterPro"/>
</dbReference>
<dbReference type="Proteomes" id="UP000215335">
    <property type="component" value="Unassembled WGS sequence"/>
</dbReference>
<keyword evidence="12" id="KW-1185">Reference proteome</keyword>
<evidence type="ECO:0000256" key="5">
    <source>
        <dbReference type="ARBA" id="ARBA00022725"/>
    </source>
</evidence>
<dbReference type="PANTHER" id="PTHR21137:SF35">
    <property type="entry name" value="ODORANT RECEPTOR 19A-RELATED"/>
    <property type="match status" value="1"/>
</dbReference>
<feature type="transmembrane region" description="Helical" evidence="10">
    <location>
        <begin position="88"/>
        <end position="108"/>
    </location>
</feature>
<keyword evidence="7 10" id="KW-0472">Membrane</keyword>
<dbReference type="EMBL" id="NNAY01000050">
    <property type="protein sequence ID" value="OXU31544.1"/>
    <property type="molecule type" value="Genomic_DNA"/>
</dbReference>
<keyword evidence="2" id="KW-1003">Cell membrane</keyword>
<dbReference type="GO" id="GO:0004984">
    <property type="term" value="F:olfactory receptor activity"/>
    <property type="evidence" value="ECO:0007669"/>
    <property type="project" value="InterPro"/>
</dbReference>
<dbReference type="PANTHER" id="PTHR21137">
    <property type="entry name" value="ODORANT RECEPTOR"/>
    <property type="match status" value="1"/>
</dbReference>
<dbReference type="AlphaFoldDB" id="A0A232FLC2"/>
<evidence type="ECO:0000256" key="2">
    <source>
        <dbReference type="ARBA" id="ARBA00022475"/>
    </source>
</evidence>
<evidence type="ECO:0000313" key="12">
    <source>
        <dbReference type="Proteomes" id="UP000215335"/>
    </source>
</evidence>
<keyword evidence="4 10" id="KW-0812">Transmembrane</keyword>
<keyword evidence="5" id="KW-0552">Olfaction</keyword>
<evidence type="ECO:0000256" key="3">
    <source>
        <dbReference type="ARBA" id="ARBA00022606"/>
    </source>
</evidence>
<sequence length="183" mass="21424">LFWVSGDTLFAQSVTHICLQFKILKYDIDATFNREDMRDHLSLVTIVKRHRDLLSPIILSIMLLSSLNLCVNVVGIRGTISKENYQETAINVTIFMLTFLQILFYCTFAKKITEETRSLADTIYNCDWTVKNYKLRFYIQLIIMRCQKPFYCTAYGFFPIGHLQLTSVLNTAFSYYMMLQTMN</sequence>
<evidence type="ECO:0000256" key="4">
    <source>
        <dbReference type="ARBA" id="ARBA00022692"/>
    </source>
</evidence>
<proteinExistence type="predicted"/>
<feature type="non-terminal residue" evidence="11">
    <location>
        <position position="1"/>
    </location>
</feature>
<keyword evidence="6 10" id="KW-1133">Transmembrane helix</keyword>
<comment type="subcellular location">
    <subcellularLocation>
        <location evidence="1">Cell membrane</location>
        <topology evidence="1">Multi-pass membrane protein</topology>
    </subcellularLocation>
</comment>
<keyword evidence="9" id="KW-0807">Transducer</keyword>
<gene>
    <name evidence="11" type="ORF">TSAR_013260</name>
</gene>
<dbReference type="OrthoDB" id="7663575at2759"/>
<evidence type="ECO:0008006" key="13">
    <source>
        <dbReference type="Google" id="ProtNLM"/>
    </source>
</evidence>
<protein>
    <recommendedName>
        <fullName evidence="13">Odorant receptor</fullName>
    </recommendedName>
</protein>
<feature type="transmembrane region" description="Helical" evidence="10">
    <location>
        <begin position="53"/>
        <end position="76"/>
    </location>
</feature>
<dbReference type="GO" id="GO:0007165">
    <property type="term" value="P:signal transduction"/>
    <property type="evidence" value="ECO:0007669"/>
    <property type="project" value="UniProtKB-KW"/>
</dbReference>
<keyword evidence="3" id="KW-0716">Sensory transduction</keyword>
<evidence type="ECO:0000256" key="6">
    <source>
        <dbReference type="ARBA" id="ARBA00022989"/>
    </source>
</evidence>
<evidence type="ECO:0000256" key="10">
    <source>
        <dbReference type="SAM" id="Phobius"/>
    </source>
</evidence>
<reference evidence="11 12" key="1">
    <citation type="journal article" date="2017" name="Curr. Biol.">
        <title>The Evolution of Venom by Co-option of Single-Copy Genes.</title>
        <authorList>
            <person name="Martinson E.O."/>
            <person name="Mrinalini"/>
            <person name="Kelkar Y.D."/>
            <person name="Chang C.H."/>
            <person name="Werren J.H."/>
        </authorList>
    </citation>
    <scope>NUCLEOTIDE SEQUENCE [LARGE SCALE GENOMIC DNA]</scope>
    <source>
        <strain evidence="11 12">Alberta</strain>
        <tissue evidence="11">Whole body</tissue>
    </source>
</reference>
<organism evidence="11 12">
    <name type="scientific">Trichomalopsis sarcophagae</name>
    <dbReference type="NCBI Taxonomy" id="543379"/>
    <lineage>
        <taxon>Eukaryota</taxon>
        <taxon>Metazoa</taxon>
        <taxon>Ecdysozoa</taxon>
        <taxon>Arthropoda</taxon>
        <taxon>Hexapoda</taxon>
        <taxon>Insecta</taxon>
        <taxon>Pterygota</taxon>
        <taxon>Neoptera</taxon>
        <taxon>Endopterygota</taxon>
        <taxon>Hymenoptera</taxon>
        <taxon>Apocrita</taxon>
        <taxon>Proctotrupomorpha</taxon>
        <taxon>Chalcidoidea</taxon>
        <taxon>Pteromalidae</taxon>
        <taxon>Pteromalinae</taxon>
        <taxon>Trichomalopsis</taxon>
    </lineage>
</organism>
<dbReference type="Pfam" id="PF02949">
    <property type="entry name" value="7tm_6"/>
    <property type="match status" value="1"/>
</dbReference>
<accession>A0A232FLC2</accession>